<feature type="domain" description="DNA/RNA-binding protein Kin17 WH-like" evidence="1">
    <location>
        <begin position="539"/>
        <end position="660"/>
    </location>
</feature>
<keyword evidence="3" id="KW-1185">Reference proteome</keyword>
<evidence type="ECO:0000259" key="1">
    <source>
        <dbReference type="SMART" id="SM01253"/>
    </source>
</evidence>
<dbReference type="InterPro" id="IPR037321">
    <property type="entry name" value="KIN17-like"/>
</dbReference>
<proteinExistence type="predicted"/>
<dbReference type="Pfam" id="PF10357">
    <property type="entry name" value="WH_KIN17"/>
    <property type="match status" value="1"/>
</dbReference>
<dbReference type="Gene3D" id="1.10.10.2030">
    <property type="entry name" value="DNA/RNA-binding protein Kin17, conserved domain"/>
    <property type="match status" value="1"/>
</dbReference>
<dbReference type="Proteomes" id="UP001521785">
    <property type="component" value="Unassembled WGS sequence"/>
</dbReference>
<dbReference type="PANTHER" id="PTHR12805">
    <property type="entry name" value="KIN17 KIN, ANTIGENIC DETERMINANT OF RECA PROTEIN HOMOLOG"/>
    <property type="match status" value="1"/>
</dbReference>
<comment type="caution">
    <text evidence="2">The sequence shown here is derived from an EMBL/GenBank/DDBJ whole genome shotgun (WGS) entry which is preliminary data.</text>
</comment>
<dbReference type="InterPro" id="IPR038254">
    <property type="entry name" value="KIN17_WH-like_sf"/>
</dbReference>
<evidence type="ECO:0000313" key="2">
    <source>
        <dbReference type="EMBL" id="KAL1606379.1"/>
    </source>
</evidence>
<dbReference type="SMART" id="SM01253">
    <property type="entry name" value="Kin17_mid"/>
    <property type="match status" value="1"/>
</dbReference>
<protein>
    <recommendedName>
        <fullName evidence="1">DNA/RNA-binding protein Kin17 WH-like domain-containing protein</fullName>
    </recommendedName>
</protein>
<gene>
    <name evidence="2" type="ORF">SLS60_003781</name>
</gene>
<dbReference type="PANTHER" id="PTHR12805:SF0">
    <property type="entry name" value="DNA_RNA-BINDING PROTEIN KIN17"/>
    <property type="match status" value="1"/>
</dbReference>
<evidence type="ECO:0000313" key="3">
    <source>
        <dbReference type="Proteomes" id="UP001521785"/>
    </source>
</evidence>
<dbReference type="InterPro" id="IPR019447">
    <property type="entry name" value="DNA/RNA-bd_Kin17_WH-like_dom"/>
</dbReference>
<name>A0ABR3RPM1_9PLEO</name>
<accession>A0ABR3RPM1</accession>
<dbReference type="EMBL" id="JAKJXO020000004">
    <property type="protein sequence ID" value="KAL1606379.1"/>
    <property type="molecule type" value="Genomic_DNA"/>
</dbReference>
<sequence>MRLDQIPVDVLNLIFTNLCYHCQKPGNFVNADEYDAVEDKRALARLCRTCKAICTVAQPILYHYYATGNVRKAGMPYRGPWNEPYRGPWNDVEEWDYNFLPHFLRTIIARPDLAERVKSLQIILGKEQFSENPSEATHAGHSDTMSLLLNIAKERHLLPWRLRNDSLERYSADTPLDLEELFLVGLQCTNKVHTLLVAWPYGFKGKLRMLDEDKWPLPPLLTFPSLKTLGLIRASEDFWVGDRGVFFNAAFNVDTLYVCDGGGWSMGDHYQDTLISVGPRRPNCHIHCEDLGLLRLRKLALNSLTPTAFMDLMFSLTDDIEDLEAEQNEKFPGIEDLEYYWTTWDSRGGSFDWALQLLSKTLKRLCLSYIQPSKFEDIDRDCKWDPEDEYEYRSKEPNYDPISSLAMFPLLVDITIDLRSIYRETDPEVPDRLVSFLPPVVERLRITYAFREITKELRQLGAQAPRDFPHLKAVVVGIPYKTETMYHEGLNNMKASGVNDLLESHGVNFSWTVDFMGADLRTMVPGMSVGLPLVPLPGIEEHPRKHSERYTREFLSDFIGLLRTSHGENYINANRFYQEHIANKEHIYMNATKFAALHNLVLYLGREDICDVKDDEKDGLCFACKNTMLEKIRDEAMQQGERSAVTEMKHEERKLQKLVERAELDKSKTMPLMENMGHVPNQDTGPDQHTTESGTKFSFSLKREVAGSAGSNSVFPKNNVLQGARLDREATKNEYKSKGLRCCRRSAALLRPEISAISLGQTY</sequence>
<organism evidence="2 3">
    <name type="scientific">Paraconiothyrium brasiliense</name>
    <dbReference type="NCBI Taxonomy" id="300254"/>
    <lineage>
        <taxon>Eukaryota</taxon>
        <taxon>Fungi</taxon>
        <taxon>Dikarya</taxon>
        <taxon>Ascomycota</taxon>
        <taxon>Pezizomycotina</taxon>
        <taxon>Dothideomycetes</taxon>
        <taxon>Pleosporomycetidae</taxon>
        <taxon>Pleosporales</taxon>
        <taxon>Massarineae</taxon>
        <taxon>Didymosphaeriaceae</taxon>
        <taxon>Paraconiothyrium</taxon>
    </lineage>
</organism>
<reference evidence="2 3" key="1">
    <citation type="submission" date="2024-02" db="EMBL/GenBank/DDBJ databases">
        <title>De novo assembly and annotation of 12 fungi associated with fruit tree decline syndrome in Ontario, Canada.</title>
        <authorList>
            <person name="Sulman M."/>
            <person name="Ellouze W."/>
            <person name="Ilyukhin E."/>
        </authorList>
    </citation>
    <scope>NUCLEOTIDE SEQUENCE [LARGE SCALE GENOMIC DNA]</scope>
    <source>
        <strain evidence="2 3">M42-189</strain>
    </source>
</reference>